<gene>
    <name evidence="2" type="ORF">ACFSCX_03465</name>
</gene>
<evidence type="ECO:0000313" key="2">
    <source>
        <dbReference type="EMBL" id="MFD1735614.1"/>
    </source>
</evidence>
<organism evidence="2 3">
    <name type="scientific">Bacillus salitolerans</name>
    <dbReference type="NCBI Taxonomy" id="1437434"/>
    <lineage>
        <taxon>Bacteria</taxon>
        <taxon>Bacillati</taxon>
        <taxon>Bacillota</taxon>
        <taxon>Bacilli</taxon>
        <taxon>Bacillales</taxon>
        <taxon>Bacillaceae</taxon>
        <taxon>Bacillus</taxon>
    </lineage>
</organism>
<dbReference type="SUPFAM" id="SSF56300">
    <property type="entry name" value="Metallo-dependent phosphatases"/>
    <property type="match status" value="1"/>
</dbReference>
<proteinExistence type="predicted"/>
<dbReference type="InterPro" id="IPR004843">
    <property type="entry name" value="Calcineurin-like_PHP"/>
</dbReference>
<dbReference type="InterPro" id="IPR051158">
    <property type="entry name" value="Metallophosphoesterase_sf"/>
</dbReference>
<name>A0ABW4LK78_9BACI</name>
<dbReference type="PANTHER" id="PTHR31302">
    <property type="entry name" value="TRANSMEMBRANE PROTEIN WITH METALLOPHOSPHOESTERASE DOMAIN-RELATED"/>
    <property type="match status" value="1"/>
</dbReference>
<feature type="domain" description="Calcineurin-like phosphoesterase" evidence="1">
    <location>
        <begin position="60"/>
        <end position="224"/>
    </location>
</feature>
<dbReference type="CDD" id="cd07385">
    <property type="entry name" value="MPP_YkuE_C"/>
    <property type="match status" value="1"/>
</dbReference>
<dbReference type="PANTHER" id="PTHR31302:SF25">
    <property type="entry name" value="PHOSPHOESTERASE"/>
    <property type="match status" value="1"/>
</dbReference>
<reference evidence="3" key="1">
    <citation type="journal article" date="2019" name="Int. J. Syst. Evol. Microbiol.">
        <title>The Global Catalogue of Microorganisms (GCM) 10K type strain sequencing project: providing services to taxonomists for standard genome sequencing and annotation.</title>
        <authorList>
            <consortium name="The Broad Institute Genomics Platform"/>
            <consortium name="The Broad Institute Genome Sequencing Center for Infectious Disease"/>
            <person name="Wu L."/>
            <person name="Ma J."/>
        </authorList>
    </citation>
    <scope>NUCLEOTIDE SEQUENCE [LARGE SCALE GENOMIC DNA]</scope>
    <source>
        <strain evidence="3">CCUG 49339</strain>
    </source>
</reference>
<protein>
    <submittedName>
        <fullName evidence="2">Metallophosphoesterase</fullName>
    </submittedName>
</protein>
<keyword evidence="3" id="KW-1185">Reference proteome</keyword>
<comment type="caution">
    <text evidence="2">The sequence shown here is derived from an EMBL/GenBank/DDBJ whole genome shotgun (WGS) entry which is preliminary data.</text>
</comment>
<dbReference type="Gene3D" id="3.60.21.10">
    <property type="match status" value="1"/>
</dbReference>
<sequence length="287" mass="32543">MNDQYTRRSFLKKAYRLTIGTTLTILFGYTYARFIEPKQLEVTEHSIRSSFIPEPFDGVKILQFSDTHIGHYYDARQLEQLVETINHLKPDLVLFTGDLIDAPDQYGHPEELIPILKKIVAPLGKFAIYGNHDHGGYGTESYKIIMELSDFQLLVNSYIPITVKNSSIYLAGLDDYMLGRPDFEQTLGKIPENSYTIFLAHEPDVAKVSHSYPVQLQLSGHSHGGQIQIPFIGPIVTPPYGTEYVEGFYSIGQKPLTLYVNRGLGTTRVPFRFFSKPEISLFTLKAD</sequence>
<dbReference type="Proteomes" id="UP001597214">
    <property type="component" value="Unassembled WGS sequence"/>
</dbReference>
<evidence type="ECO:0000313" key="3">
    <source>
        <dbReference type="Proteomes" id="UP001597214"/>
    </source>
</evidence>
<dbReference type="InterPro" id="IPR029052">
    <property type="entry name" value="Metallo-depent_PP-like"/>
</dbReference>
<accession>A0ABW4LK78</accession>
<evidence type="ECO:0000259" key="1">
    <source>
        <dbReference type="Pfam" id="PF00149"/>
    </source>
</evidence>
<dbReference type="Pfam" id="PF00149">
    <property type="entry name" value="Metallophos"/>
    <property type="match status" value="1"/>
</dbReference>
<dbReference type="EMBL" id="JBHUEM010000003">
    <property type="protein sequence ID" value="MFD1735614.1"/>
    <property type="molecule type" value="Genomic_DNA"/>
</dbReference>
<dbReference type="RefSeq" id="WP_377926715.1">
    <property type="nucleotide sequence ID" value="NZ_JBHUEM010000003.1"/>
</dbReference>